<feature type="signal peptide" evidence="1">
    <location>
        <begin position="1"/>
        <end position="26"/>
    </location>
</feature>
<dbReference type="SUPFAM" id="SSF51126">
    <property type="entry name" value="Pectin lyase-like"/>
    <property type="match status" value="1"/>
</dbReference>
<evidence type="ECO:0000256" key="1">
    <source>
        <dbReference type="SAM" id="SignalP"/>
    </source>
</evidence>
<gene>
    <name evidence="2" type="ORF">K1X11_018065</name>
</gene>
<keyword evidence="3" id="KW-1185">Reference proteome</keyword>
<dbReference type="InterPro" id="IPR011050">
    <property type="entry name" value="Pectin_lyase_fold/virulence"/>
</dbReference>
<evidence type="ECO:0000313" key="2">
    <source>
        <dbReference type="EMBL" id="WRQ86722.1"/>
    </source>
</evidence>
<feature type="chain" id="PRO_5045269865" description="Right handed beta helix domain-containing protein" evidence="1">
    <location>
        <begin position="27"/>
        <end position="485"/>
    </location>
</feature>
<proteinExistence type="predicted"/>
<dbReference type="SMART" id="SM00710">
    <property type="entry name" value="PbH1"/>
    <property type="match status" value="6"/>
</dbReference>
<name>A0ABZ1C5X1_9BACT</name>
<dbReference type="Proteomes" id="UP000738431">
    <property type="component" value="Chromosome"/>
</dbReference>
<reference evidence="2 3" key="2">
    <citation type="submission" date="2023-12" db="EMBL/GenBank/DDBJ databases">
        <title>Description of an unclassified Opitutus bacterium of Verrucomicrobiota.</title>
        <authorList>
            <person name="Zhang D.-F."/>
        </authorList>
    </citation>
    <scope>NUCLEOTIDE SEQUENCE [LARGE SCALE GENOMIC DNA]</scope>
    <source>
        <strain evidence="2 3">WL0086</strain>
    </source>
</reference>
<accession>A0ABZ1C5X1</accession>
<dbReference type="RefSeq" id="WP_221030560.1">
    <property type="nucleotide sequence ID" value="NZ_CP139781.1"/>
</dbReference>
<protein>
    <recommendedName>
        <fullName evidence="4">Right handed beta helix domain-containing protein</fullName>
    </recommendedName>
</protein>
<dbReference type="EMBL" id="CP139781">
    <property type="protein sequence ID" value="WRQ86722.1"/>
    <property type="molecule type" value="Genomic_DNA"/>
</dbReference>
<dbReference type="InterPro" id="IPR012334">
    <property type="entry name" value="Pectin_lyas_fold"/>
</dbReference>
<organism evidence="2 3">
    <name type="scientific">Actomonas aquatica</name>
    <dbReference type="NCBI Taxonomy" id="2866162"/>
    <lineage>
        <taxon>Bacteria</taxon>
        <taxon>Pseudomonadati</taxon>
        <taxon>Verrucomicrobiota</taxon>
        <taxon>Opitutia</taxon>
        <taxon>Opitutales</taxon>
        <taxon>Opitutaceae</taxon>
        <taxon>Actomonas</taxon>
    </lineage>
</organism>
<evidence type="ECO:0000313" key="3">
    <source>
        <dbReference type="Proteomes" id="UP000738431"/>
    </source>
</evidence>
<evidence type="ECO:0008006" key="4">
    <source>
        <dbReference type="Google" id="ProtNLM"/>
    </source>
</evidence>
<keyword evidence="1" id="KW-0732">Signal</keyword>
<dbReference type="InterPro" id="IPR006626">
    <property type="entry name" value="PbH1"/>
</dbReference>
<reference evidence="2 3" key="1">
    <citation type="submission" date="2021-08" db="EMBL/GenBank/DDBJ databases">
        <authorList>
            <person name="Zhang D."/>
            <person name="Zhang A."/>
            <person name="Wang L."/>
        </authorList>
    </citation>
    <scope>NUCLEOTIDE SEQUENCE [LARGE SCALE GENOMIC DNA]</scope>
    <source>
        <strain evidence="2 3">WL0086</strain>
    </source>
</reference>
<sequence>MMKRTALFRKLAWLVLSLSWWNPAGAEDYFLDAEHGDDTAAGTAAEAAWQSLARASAHTYGPGDRLLLRSGQTWRGALLLQGSGTATDPVVVTSFGDGARPRLEGDGATNHNLASDVVISCAVRLYNLDHWELRGLEITNYNSAEEDGMTLAEWEQHGIEAFAQVVNPPRIEHKRIRKVGVLVQAKGAAPGGARRGFTFADLEIHGINGDLSSKHNGGIFVEVFDDGSGTPLRIDDVRFENNLIRDVDRTGISNMSAFWRRDAESVEDWTPNRGWVFRGNTFRRTGANALIVRVAENPVMEHNLFDRCAIKGSGNAAFNFNTDGAVWQFNEFRYTKANQGDEDAGGVDSDFRSRFTVIRENYSHHNDYGMLVTGGPGRFNVGTEVYRNLFYHDGQRPRGGGEGRFVIRVSGSASATLVRDNTIVVDPAHPDTRVIFHKRWQTWADDTTYRDNLIFNAERDTTVHFGESSNNRLEGNHFLAQYPDE</sequence>
<dbReference type="Gene3D" id="2.160.20.10">
    <property type="entry name" value="Single-stranded right-handed beta-helix, Pectin lyase-like"/>
    <property type="match status" value="1"/>
</dbReference>